<dbReference type="GO" id="GO:0007165">
    <property type="term" value="P:signal transduction"/>
    <property type="evidence" value="ECO:0007669"/>
    <property type="project" value="UniProtKB-KW"/>
</dbReference>
<evidence type="ECO:0000256" key="8">
    <source>
        <dbReference type="SAM" id="Phobius"/>
    </source>
</evidence>
<gene>
    <name evidence="12" type="ORF">AcdelDRAFT_2581</name>
</gene>
<evidence type="ECO:0000259" key="10">
    <source>
        <dbReference type="PROSITE" id="PS50885"/>
    </source>
</evidence>
<dbReference type="EMBL" id="ACQT01000091">
    <property type="protein sequence ID" value="EER59855.1"/>
    <property type="molecule type" value="Genomic_DNA"/>
</dbReference>
<feature type="domain" description="EAL" evidence="9">
    <location>
        <begin position="485"/>
        <end position="739"/>
    </location>
</feature>
<protein>
    <submittedName>
        <fullName evidence="12">Diguanylate cyclase/phosphodiesterase with extracellular sensor</fullName>
    </submittedName>
</protein>
<evidence type="ECO:0000256" key="1">
    <source>
        <dbReference type="ARBA" id="ARBA00004236"/>
    </source>
</evidence>
<dbReference type="CDD" id="cd01949">
    <property type="entry name" value="GGDEF"/>
    <property type="match status" value="1"/>
</dbReference>
<keyword evidence="6 8" id="KW-0472">Membrane</keyword>
<dbReference type="NCBIfam" id="TIGR00254">
    <property type="entry name" value="GGDEF"/>
    <property type="match status" value="1"/>
</dbReference>
<dbReference type="SMART" id="SM00267">
    <property type="entry name" value="GGDEF"/>
    <property type="match status" value="1"/>
</dbReference>
<dbReference type="SUPFAM" id="SSF158472">
    <property type="entry name" value="HAMP domain-like"/>
    <property type="match status" value="1"/>
</dbReference>
<organism evidence="12 13">
    <name type="scientific">Acidovorax delafieldii 2AN</name>
    <dbReference type="NCBI Taxonomy" id="573060"/>
    <lineage>
        <taxon>Bacteria</taxon>
        <taxon>Pseudomonadati</taxon>
        <taxon>Pseudomonadota</taxon>
        <taxon>Betaproteobacteria</taxon>
        <taxon>Burkholderiales</taxon>
        <taxon>Comamonadaceae</taxon>
        <taxon>Acidovorax</taxon>
    </lineage>
</organism>
<comment type="caution">
    <text evidence="12">The sequence shown here is derived from an EMBL/GenBank/DDBJ whole genome shotgun (WGS) entry which is preliminary data.</text>
</comment>
<dbReference type="SMART" id="SM00052">
    <property type="entry name" value="EAL"/>
    <property type="match status" value="1"/>
</dbReference>
<feature type="transmembrane region" description="Helical" evidence="8">
    <location>
        <begin position="42"/>
        <end position="62"/>
    </location>
</feature>
<dbReference type="Gene3D" id="6.10.340.10">
    <property type="match status" value="1"/>
</dbReference>
<dbReference type="GO" id="GO:0006935">
    <property type="term" value="P:chemotaxis"/>
    <property type="evidence" value="ECO:0007669"/>
    <property type="project" value="InterPro"/>
</dbReference>
<dbReference type="PROSITE" id="PS50883">
    <property type="entry name" value="EAL"/>
    <property type="match status" value="1"/>
</dbReference>
<dbReference type="InterPro" id="IPR003122">
    <property type="entry name" value="Tar_rcpt_lig-bd"/>
</dbReference>
<keyword evidence="5 8" id="KW-1133">Transmembrane helix</keyword>
<keyword evidence="7" id="KW-0807">Transducer</keyword>
<dbReference type="CDD" id="cd01948">
    <property type="entry name" value="EAL"/>
    <property type="match status" value="1"/>
</dbReference>
<evidence type="ECO:0000256" key="5">
    <source>
        <dbReference type="ARBA" id="ARBA00022989"/>
    </source>
</evidence>
<evidence type="ECO:0000259" key="9">
    <source>
        <dbReference type="PROSITE" id="PS50883"/>
    </source>
</evidence>
<dbReference type="PROSITE" id="PS50885">
    <property type="entry name" value="HAMP"/>
    <property type="match status" value="1"/>
</dbReference>
<dbReference type="InterPro" id="IPR029787">
    <property type="entry name" value="Nucleotide_cyclase"/>
</dbReference>
<dbReference type="GO" id="GO:0005886">
    <property type="term" value="C:plasma membrane"/>
    <property type="evidence" value="ECO:0007669"/>
    <property type="project" value="UniProtKB-SubCell"/>
</dbReference>
<dbReference type="Proteomes" id="UP000003856">
    <property type="component" value="Unassembled WGS sequence"/>
</dbReference>
<dbReference type="PANTHER" id="PTHR44757:SF2">
    <property type="entry name" value="BIOFILM ARCHITECTURE MAINTENANCE PROTEIN MBAA"/>
    <property type="match status" value="1"/>
</dbReference>
<proteinExistence type="predicted"/>
<dbReference type="RefSeq" id="WP_005797257.1">
    <property type="nucleotide sequence ID" value="NZ_ACQT01000091.1"/>
</dbReference>
<dbReference type="GO" id="GO:0003824">
    <property type="term" value="F:catalytic activity"/>
    <property type="evidence" value="ECO:0007669"/>
    <property type="project" value="UniProtKB-ARBA"/>
</dbReference>
<keyword evidence="3" id="KW-0488">Methylation</keyword>
<evidence type="ECO:0000256" key="2">
    <source>
        <dbReference type="ARBA" id="ARBA00022475"/>
    </source>
</evidence>
<dbReference type="InterPro" id="IPR003660">
    <property type="entry name" value="HAMP_dom"/>
</dbReference>
<dbReference type="Gene3D" id="3.30.70.270">
    <property type="match status" value="1"/>
</dbReference>
<evidence type="ECO:0000313" key="12">
    <source>
        <dbReference type="EMBL" id="EER59855.1"/>
    </source>
</evidence>
<dbReference type="Gene3D" id="3.20.20.450">
    <property type="entry name" value="EAL domain"/>
    <property type="match status" value="1"/>
</dbReference>
<dbReference type="InterPro" id="IPR043128">
    <property type="entry name" value="Rev_trsase/Diguanyl_cyclase"/>
</dbReference>
<evidence type="ECO:0000256" key="4">
    <source>
        <dbReference type="ARBA" id="ARBA00022692"/>
    </source>
</evidence>
<dbReference type="CDD" id="cd06225">
    <property type="entry name" value="HAMP"/>
    <property type="match status" value="1"/>
</dbReference>
<dbReference type="Pfam" id="PF02203">
    <property type="entry name" value="TarH"/>
    <property type="match status" value="1"/>
</dbReference>
<dbReference type="PANTHER" id="PTHR44757">
    <property type="entry name" value="DIGUANYLATE CYCLASE DGCP"/>
    <property type="match status" value="1"/>
</dbReference>
<evidence type="ECO:0000259" key="11">
    <source>
        <dbReference type="PROSITE" id="PS50887"/>
    </source>
</evidence>
<evidence type="ECO:0000256" key="6">
    <source>
        <dbReference type="ARBA" id="ARBA00023136"/>
    </source>
</evidence>
<feature type="domain" description="HAMP" evidence="10">
    <location>
        <begin position="250"/>
        <end position="302"/>
    </location>
</feature>
<dbReference type="SUPFAM" id="SSF141868">
    <property type="entry name" value="EAL domain-like"/>
    <property type="match status" value="1"/>
</dbReference>
<dbReference type="AlphaFoldDB" id="C5T6Q1"/>
<dbReference type="Pfam" id="PF00990">
    <property type="entry name" value="GGDEF"/>
    <property type="match status" value="1"/>
</dbReference>
<feature type="transmembrane region" description="Helical" evidence="8">
    <location>
        <begin position="231"/>
        <end position="253"/>
    </location>
</feature>
<dbReference type="PROSITE" id="PS50887">
    <property type="entry name" value="GGDEF"/>
    <property type="match status" value="1"/>
</dbReference>
<keyword evidence="13" id="KW-1185">Reference proteome</keyword>
<comment type="subcellular location">
    <subcellularLocation>
        <location evidence="1">Cell membrane</location>
    </subcellularLocation>
</comment>
<keyword evidence="2" id="KW-1003">Cell membrane</keyword>
<dbReference type="SUPFAM" id="SSF55073">
    <property type="entry name" value="Nucleotide cyclase"/>
    <property type="match status" value="1"/>
</dbReference>
<accession>C5T6Q1</accession>
<evidence type="ECO:0000313" key="13">
    <source>
        <dbReference type="Proteomes" id="UP000003856"/>
    </source>
</evidence>
<dbReference type="InterPro" id="IPR035919">
    <property type="entry name" value="EAL_sf"/>
</dbReference>
<name>C5T6Q1_ACIDE</name>
<evidence type="ECO:0000256" key="3">
    <source>
        <dbReference type="ARBA" id="ARBA00022481"/>
    </source>
</evidence>
<dbReference type="PATRIC" id="fig|573060.9.peg.2511"/>
<dbReference type="InterPro" id="IPR000160">
    <property type="entry name" value="GGDEF_dom"/>
</dbReference>
<evidence type="ECO:0000256" key="7">
    <source>
        <dbReference type="ARBA" id="ARBA00023224"/>
    </source>
</evidence>
<feature type="domain" description="GGDEF" evidence="11">
    <location>
        <begin position="338"/>
        <end position="476"/>
    </location>
</feature>
<dbReference type="Pfam" id="PF00563">
    <property type="entry name" value="EAL"/>
    <property type="match status" value="1"/>
</dbReference>
<dbReference type="InterPro" id="IPR052155">
    <property type="entry name" value="Biofilm_reg_signaling"/>
</dbReference>
<keyword evidence="4 8" id="KW-0812">Transmembrane</keyword>
<dbReference type="OrthoDB" id="9813903at2"/>
<dbReference type="Pfam" id="PF00672">
    <property type="entry name" value="HAMP"/>
    <property type="match status" value="1"/>
</dbReference>
<reference evidence="12 13" key="1">
    <citation type="submission" date="2009-05" db="EMBL/GenBank/DDBJ databases">
        <title>The draft genome of Acidovorax delafieldii 2AN.</title>
        <authorList>
            <consortium name="US DOE Joint Genome Institute (JGI-PGF)"/>
            <person name="Lucas S."/>
            <person name="Copeland A."/>
            <person name="Lapidus A."/>
            <person name="Glavina del Rio T."/>
            <person name="Tice H."/>
            <person name="Bruce D."/>
            <person name="Goodwin L."/>
            <person name="Pitluck S."/>
            <person name="Larimer F."/>
            <person name="Land M.L."/>
            <person name="Hauser L."/>
            <person name="Shelobolina E.S."/>
            <person name="Picardal F."/>
            <person name="Roden E."/>
            <person name="Emerson D."/>
        </authorList>
    </citation>
    <scope>NUCLEOTIDE SEQUENCE [LARGE SCALE GENOMIC DNA]</scope>
    <source>
        <strain evidence="12 13">2AN</strain>
    </source>
</reference>
<dbReference type="SMART" id="SM00304">
    <property type="entry name" value="HAMP"/>
    <property type="match status" value="1"/>
</dbReference>
<dbReference type="FunFam" id="3.30.70.270:FF:000001">
    <property type="entry name" value="Diguanylate cyclase domain protein"/>
    <property type="match status" value="1"/>
</dbReference>
<dbReference type="InterPro" id="IPR001633">
    <property type="entry name" value="EAL_dom"/>
</dbReference>
<sequence length="760" mass="83013">MKTPAGSASAAVLRPRRGARTPWLDHHALFSRFRIGTRLAAMMVLAGLVAVLLAASGIRGLADANESLHMVYEGRMKPVRTLGQISHLMLANQHQLQIALGQTATGAGPSAITLDPQLALKASEAIERNVHTIDRLWDEYASGPLSAQERTLAARFATRRNQYLEQAVSPVLDALRTLNYQDTRRLATGARTLYERASPDIQALVDLQFEMAHAAYAAGVQRYNKTRWMAVNALLASMAVLTVLGVMLIRSIVQPLQAVKQVFQHISDGKLDSAIEVRGHDEISQLLIALREMQAKLGANEKAIHHLAYYDPLTNLPNRRLLKECIQAALAASNRDDHHRALLLLDLDNFKTINDTLGHELGDAFLMDTAQRLRHAVQAPHFVARIGGDEFVVLVDRLPADEAAALEQVNLLADQLLAAVAGPCLLAGQWHHGSASIGICLFRHHNATIKDLLKRADAAMYQAKNAGRNNHCLFDPAMQAQLETRTALEAALRTAVARGQMELHFQVQVNGAMQATGAEVLLRWNHPTHGPVPPAQFIPIAEASGLIHSIGAWVLQRACAQLKAWDGQAHTRHLELAVNVSAQQFRHPDFVAQVCDALDRAGANPGLLVLELTESLVLHDIADTVQKMLALRRHGVRFALDDFGTGYSSLSHLKQLPLHHLKVDGCFVRDIVTDPSDAVIVQTIIGMARNLGLCVIAEGVEAEAQRQVLLDLQCPVYQGYLFSRPLPLAQFEQWLGMHCAATSAACPPPVSPTPIPQATP</sequence>